<organism evidence="2 3">
    <name type="scientific">Schistosoma margrebowiei</name>
    <dbReference type="NCBI Taxonomy" id="48269"/>
    <lineage>
        <taxon>Eukaryota</taxon>
        <taxon>Metazoa</taxon>
        <taxon>Spiralia</taxon>
        <taxon>Lophotrochozoa</taxon>
        <taxon>Platyhelminthes</taxon>
        <taxon>Trematoda</taxon>
        <taxon>Digenea</taxon>
        <taxon>Strigeidida</taxon>
        <taxon>Schistosomatoidea</taxon>
        <taxon>Schistosomatidae</taxon>
        <taxon>Schistosoma</taxon>
    </lineage>
</organism>
<evidence type="ECO:0000256" key="1">
    <source>
        <dbReference type="SAM" id="MobiDB-lite"/>
    </source>
</evidence>
<proteinExistence type="predicted"/>
<gene>
    <name evidence="2" type="ORF">SMRZ_LOCUS22143</name>
</gene>
<dbReference type="AlphaFoldDB" id="A0A183N1G8"/>
<feature type="region of interest" description="Disordered" evidence="1">
    <location>
        <begin position="1"/>
        <end position="26"/>
    </location>
</feature>
<reference evidence="2 3" key="1">
    <citation type="submission" date="2018-11" db="EMBL/GenBank/DDBJ databases">
        <authorList>
            <consortium name="Pathogen Informatics"/>
        </authorList>
    </citation>
    <scope>NUCLEOTIDE SEQUENCE [LARGE SCALE GENOMIC DNA]</scope>
    <source>
        <strain evidence="2 3">Zambia</strain>
    </source>
</reference>
<dbReference type="EMBL" id="UZAI01019017">
    <property type="protein sequence ID" value="VDP42143.1"/>
    <property type="molecule type" value="Genomic_DNA"/>
</dbReference>
<name>A0A183N1G8_9TREM</name>
<sequence length="96" mass="10902">MSTNRRSHEIKPTGARKSPISQKFTDESRVQTVKDLFEYGLNNSSGLLVNFPLSFATTSPALNPKRSDFLESVHKQSTVYRNCFPCGYYISYQFVA</sequence>
<evidence type="ECO:0000313" key="2">
    <source>
        <dbReference type="EMBL" id="VDP42143.1"/>
    </source>
</evidence>
<accession>A0A183N1G8</accession>
<evidence type="ECO:0000313" key="3">
    <source>
        <dbReference type="Proteomes" id="UP000277204"/>
    </source>
</evidence>
<protein>
    <submittedName>
        <fullName evidence="2">Uncharacterized protein</fullName>
    </submittedName>
</protein>
<feature type="compositionally biased region" description="Basic and acidic residues" evidence="1">
    <location>
        <begin position="1"/>
        <end position="11"/>
    </location>
</feature>
<keyword evidence="3" id="KW-1185">Reference proteome</keyword>
<dbReference type="Proteomes" id="UP000277204">
    <property type="component" value="Unassembled WGS sequence"/>
</dbReference>